<comment type="subcellular location">
    <subcellularLocation>
        <location evidence="1">Membrane</location>
        <topology evidence="1">Multi-pass membrane protein</topology>
    </subcellularLocation>
</comment>
<feature type="transmembrane region" description="Helical" evidence="5">
    <location>
        <begin position="171"/>
        <end position="191"/>
    </location>
</feature>
<dbReference type="Proteomes" id="UP000001219">
    <property type="component" value="Chromosome"/>
</dbReference>
<proteinExistence type="predicted"/>
<keyword evidence="8" id="KW-1185">Reference proteome</keyword>
<feature type="transmembrane region" description="Helical" evidence="5">
    <location>
        <begin position="285"/>
        <end position="311"/>
    </location>
</feature>
<organism evidence="7 8">
    <name type="scientific">Gordonia bronchialis (strain ATCC 25592 / DSM 43247 / BCRC 13721 / JCM 3198 / KCTC 3076 / NBRC 16047 / NCTC 10667)</name>
    <name type="common">Rhodococcus bronchialis</name>
    <dbReference type="NCBI Taxonomy" id="526226"/>
    <lineage>
        <taxon>Bacteria</taxon>
        <taxon>Bacillati</taxon>
        <taxon>Actinomycetota</taxon>
        <taxon>Actinomycetes</taxon>
        <taxon>Mycobacteriales</taxon>
        <taxon>Gordoniaceae</taxon>
        <taxon>Gordonia</taxon>
    </lineage>
</organism>
<feature type="domain" description="Integral membrane bound transporter" evidence="6">
    <location>
        <begin position="243"/>
        <end position="366"/>
    </location>
</feature>
<reference evidence="7 8" key="2">
    <citation type="journal article" date="2010" name="Stand. Genomic Sci.">
        <title>Complete genome sequence of Gordonia bronchialis type strain (3410).</title>
        <authorList>
            <person name="Ivanova N."/>
            <person name="Sikorski J."/>
            <person name="Jando M."/>
            <person name="Lapidus A."/>
            <person name="Nolan M."/>
            <person name="Lucas S."/>
            <person name="Del Rio T.G."/>
            <person name="Tice H."/>
            <person name="Copeland A."/>
            <person name="Cheng J.F."/>
            <person name="Chen F."/>
            <person name="Bruce D."/>
            <person name="Goodwin L."/>
            <person name="Pitluck S."/>
            <person name="Mavromatis K."/>
            <person name="Ovchinnikova G."/>
            <person name="Pati A."/>
            <person name="Chen A."/>
            <person name="Palaniappan K."/>
            <person name="Land M."/>
            <person name="Hauser L."/>
            <person name="Chang Y.J."/>
            <person name="Jeffries C.D."/>
            <person name="Chain P."/>
            <person name="Saunders E."/>
            <person name="Han C."/>
            <person name="Detter J.C."/>
            <person name="Brettin T."/>
            <person name="Rohde M."/>
            <person name="Goker M."/>
            <person name="Bristow J."/>
            <person name="Eisen J.A."/>
            <person name="Markowitz V."/>
            <person name="Hugenholtz P."/>
            <person name="Klenk H.P."/>
            <person name="Kyrpides N.C."/>
        </authorList>
    </citation>
    <scope>NUCLEOTIDE SEQUENCE [LARGE SCALE GENOMIC DNA]</scope>
    <source>
        <strain evidence="8">ATCC 25592 / DSM 43247 / BCRC 13721 / JCM 3198 / KCTC 3076 / NBRC 16047 / NCTC 10667</strain>
    </source>
</reference>
<protein>
    <recommendedName>
        <fullName evidence="6">Integral membrane bound transporter domain-containing protein</fullName>
    </recommendedName>
</protein>
<dbReference type="AlphaFoldDB" id="D0L5S2"/>
<evidence type="ECO:0000259" key="6">
    <source>
        <dbReference type="Pfam" id="PF13515"/>
    </source>
</evidence>
<evidence type="ECO:0000313" key="7">
    <source>
        <dbReference type="EMBL" id="ACY20601.1"/>
    </source>
</evidence>
<feature type="transmembrane region" description="Helical" evidence="5">
    <location>
        <begin position="120"/>
        <end position="140"/>
    </location>
</feature>
<evidence type="ECO:0000256" key="2">
    <source>
        <dbReference type="ARBA" id="ARBA00022692"/>
    </source>
</evidence>
<dbReference type="InterPro" id="IPR049453">
    <property type="entry name" value="Memb_transporter_dom"/>
</dbReference>
<dbReference type="KEGG" id="gbr:Gbro_1312"/>
<feature type="transmembrane region" description="Helical" evidence="5">
    <location>
        <begin position="50"/>
        <end position="83"/>
    </location>
</feature>
<dbReference type="Pfam" id="PF13515">
    <property type="entry name" value="FUSC_2"/>
    <property type="match status" value="1"/>
</dbReference>
<reference evidence="8" key="1">
    <citation type="submission" date="2009-10" db="EMBL/GenBank/DDBJ databases">
        <title>The complete chromosome of Gordonia bronchialis DSM 43247.</title>
        <authorList>
            <consortium name="US DOE Joint Genome Institute (JGI-PGF)"/>
            <person name="Lucas S."/>
            <person name="Copeland A."/>
            <person name="Lapidus A."/>
            <person name="Glavina del Rio T."/>
            <person name="Dalin E."/>
            <person name="Tice H."/>
            <person name="Bruce D."/>
            <person name="Goodwin L."/>
            <person name="Pitluck S."/>
            <person name="Kyrpides N."/>
            <person name="Mavromatis K."/>
            <person name="Ivanova N."/>
            <person name="Ovchinnikova G."/>
            <person name="Saunders E."/>
            <person name="Brettin T."/>
            <person name="Detter J.C."/>
            <person name="Han C."/>
            <person name="Larimer F."/>
            <person name="Land M."/>
            <person name="Hauser L."/>
            <person name="Markowitz V."/>
            <person name="Cheng J.-F."/>
            <person name="Hugenholtz P."/>
            <person name="Woyke T."/>
            <person name="Wu D."/>
            <person name="Jando M."/>
            <person name="Schneider S."/>
            <person name="Goeker M."/>
            <person name="Klenk H.-P."/>
            <person name="Eisen J.A."/>
        </authorList>
    </citation>
    <scope>NUCLEOTIDE SEQUENCE [LARGE SCALE GENOMIC DNA]</scope>
    <source>
        <strain evidence="8">ATCC 25592 / DSM 43247 / BCRC 13721 / JCM 3198 / KCTC 3076 / NBRC 16047 / NCTC 10667</strain>
    </source>
</reference>
<feature type="transmembrane region" description="Helical" evidence="5">
    <location>
        <begin position="95"/>
        <end position="114"/>
    </location>
</feature>
<evidence type="ECO:0000313" key="8">
    <source>
        <dbReference type="Proteomes" id="UP000001219"/>
    </source>
</evidence>
<keyword evidence="4 5" id="KW-0472">Membrane</keyword>
<evidence type="ECO:0000256" key="1">
    <source>
        <dbReference type="ARBA" id="ARBA00004141"/>
    </source>
</evidence>
<dbReference type="RefSeq" id="WP_012833171.1">
    <property type="nucleotide sequence ID" value="NC_013441.1"/>
</dbReference>
<evidence type="ECO:0000256" key="5">
    <source>
        <dbReference type="SAM" id="Phobius"/>
    </source>
</evidence>
<dbReference type="HOGENOM" id="CLU_020865_0_0_11"/>
<keyword evidence="2 5" id="KW-0812">Transmembrane</keyword>
<dbReference type="GO" id="GO:0016020">
    <property type="term" value="C:membrane"/>
    <property type="evidence" value="ECO:0007669"/>
    <property type="project" value="UniProtKB-SubCell"/>
</dbReference>
<sequence>MLMTTPLPAHAAQPIRRRLAALAHPVRPHVWRSALTLDLSKASFAVPVRVGVAVGGVLIVGGLLGLTDIAGFAALGALVAAFCRPDPYRVRSGRLAALGVGMVLATLVGAVIGVSGGALVTEIVVIALLAGAAAAFIASVRIAGPGAVVFAFAAAAAAGAVHDAAGLGRAVAATAVGAACGMLASLAPWLWRNLIRALRHDDSADPDAPTVQYESVFTAVGRVRETPLVINAARTMAAAAASAAIAAAAGFAHPLWAAMGAVAALQGITYHVTVTRGLARLLGNVAGAAIAAALLAVPLGFWGAVVAIILFQTIAEITAPVNYTVASSVVTPMALLLTALGAGLSPAAAIDRVADTLIGIVVGIVIAALTITPHD</sequence>
<evidence type="ECO:0000256" key="4">
    <source>
        <dbReference type="ARBA" id="ARBA00023136"/>
    </source>
</evidence>
<dbReference type="EMBL" id="CP001802">
    <property type="protein sequence ID" value="ACY20601.1"/>
    <property type="molecule type" value="Genomic_DNA"/>
</dbReference>
<feature type="transmembrane region" description="Helical" evidence="5">
    <location>
        <begin position="228"/>
        <end position="249"/>
    </location>
</feature>
<name>D0L5S2_GORB4</name>
<gene>
    <name evidence="7" type="ordered locus">Gbro_1312</name>
</gene>
<keyword evidence="3 5" id="KW-1133">Transmembrane helix</keyword>
<feature type="transmembrane region" description="Helical" evidence="5">
    <location>
        <begin position="255"/>
        <end position="273"/>
    </location>
</feature>
<feature type="transmembrane region" description="Helical" evidence="5">
    <location>
        <begin position="323"/>
        <end position="344"/>
    </location>
</feature>
<dbReference type="STRING" id="526226.Gbro_1312"/>
<evidence type="ECO:0000256" key="3">
    <source>
        <dbReference type="ARBA" id="ARBA00022989"/>
    </source>
</evidence>
<dbReference type="eggNOG" id="COG4129">
    <property type="taxonomic scope" value="Bacteria"/>
</dbReference>
<feature type="transmembrane region" description="Helical" evidence="5">
    <location>
        <begin position="356"/>
        <end position="374"/>
    </location>
</feature>
<accession>D0L5S2</accession>
<feature type="transmembrane region" description="Helical" evidence="5">
    <location>
        <begin position="147"/>
        <end position="165"/>
    </location>
</feature>